<protein>
    <submittedName>
        <fullName evidence="1">Uncharacterized protein</fullName>
    </submittedName>
</protein>
<sequence>MKVLLKKEGYFEFDETKFTKIPNDVFNAMAVASFDNVEAIDKNIPEVLYFKNMKEYMVHYSNGKFILDTRKDIFVSQKGEVFVYLNTDIKSGSVSVATTKEKADVTTNTEKNTTSKA</sequence>
<proteinExistence type="predicted"/>
<name>A0A8S5LA45_9CAUD</name>
<reference evidence="1" key="1">
    <citation type="journal article" date="2021" name="Proc. Natl. Acad. Sci. U.S.A.">
        <title>A Catalog of Tens of Thousands of Viruses from Human Metagenomes Reveals Hidden Associations with Chronic Diseases.</title>
        <authorList>
            <person name="Tisza M.J."/>
            <person name="Buck C.B."/>
        </authorList>
    </citation>
    <scope>NUCLEOTIDE SEQUENCE</scope>
    <source>
        <strain evidence="1">CtPuP5</strain>
    </source>
</reference>
<accession>A0A8S5LA45</accession>
<dbReference type="EMBL" id="BK014662">
    <property type="protein sequence ID" value="DAD66781.1"/>
    <property type="molecule type" value="Genomic_DNA"/>
</dbReference>
<evidence type="ECO:0000313" key="1">
    <source>
        <dbReference type="EMBL" id="DAD66781.1"/>
    </source>
</evidence>
<organism evidence="1">
    <name type="scientific">Myoviridae sp. ctPuP5</name>
    <dbReference type="NCBI Taxonomy" id="2823543"/>
    <lineage>
        <taxon>Viruses</taxon>
        <taxon>Duplodnaviria</taxon>
        <taxon>Heunggongvirae</taxon>
        <taxon>Uroviricota</taxon>
        <taxon>Caudoviricetes</taxon>
    </lineage>
</organism>